<proteinExistence type="predicted"/>
<dbReference type="Pfam" id="PF00561">
    <property type="entry name" value="Abhydrolase_1"/>
    <property type="match status" value="1"/>
</dbReference>
<evidence type="ECO:0000256" key="1">
    <source>
        <dbReference type="SAM" id="Phobius"/>
    </source>
</evidence>
<feature type="transmembrane region" description="Helical" evidence="1">
    <location>
        <begin position="57"/>
        <end position="77"/>
    </location>
</feature>
<keyword evidence="1" id="KW-1133">Transmembrane helix</keyword>
<accession>A0A3B1CJ08</accession>
<protein>
    <recommendedName>
        <fullName evidence="2">AB hydrolase-1 domain-containing protein</fullName>
    </recommendedName>
</protein>
<gene>
    <name evidence="3" type="ORF">MNBD_NITROSPINAE02-1860</name>
</gene>
<keyword evidence="1" id="KW-0812">Transmembrane</keyword>
<feature type="domain" description="AB hydrolase-1" evidence="2">
    <location>
        <begin position="140"/>
        <end position="196"/>
    </location>
</feature>
<feature type="transmembrane region" description="Helical" evidence="1">
    <location>
        <begin position="97"/>
        <end position="115"/>
    </location>
</feature>
<dbReference type="EMBL" id="UOGE01000014">
    <property type="protein sequence ID" value="VAX16747.1"/>
    <property type="molecule type" value="Genomic_DNA"/>
</dbReference>
<name>A0A3B1CJ08_9ZZZZ</name>
<dbReference type="InterPro" id="IPR000073">
    <property type="entry name" value="AB_hydrolase_1"/>
</dbReference>
<evidence type="ECO:0000259" key="2">
    <source>
        <dbReference type="Pfam" id="PF00561"/>
    </source>
</evidence>
<dbReference type="InterPro" id="IPR029058">
    <property type="entry name" value="AB_hydrolase_fold"/>
</dbReference>
<dbReference type="PANTHER" id="PTHR37946:SF1">
    <property type="entry name" value="SLL1969 PROTEIN"/>
    <property type="match status" value="1"/>
</dbReference>
<organism evidence="3">
    <name type="scientific">hydrothermal vent metagenome</name>
    <dbReference type="NCBI Taxonomy" id="652676"/>
    <lineage>
        <taxon>unclassified sequences</taxon>
        <taxon>metagenomes</taxon>
        <taxon>ecological metagenomes</taxon>
    </lineage>
</organism>
<dbReference type="AlphaFoldDB" id="A0A3B1CJ08"/>
<feature type="transmembrane region" description="Helical" evidence="1">
    <location>
        <begin position="6"/>
        <end position="26"/>
    </location>
</feature>
<dbReference type="PANTHER" id="PTHR37946">
    <property type="entry name" value="SLL1969 PROTEIN"/>
    <property type="match status" value="1"/>
</dbReference>
<keyword evidence="1" id="KW-0472">Membrane</keyword>
<sequence>MLYIIALIGFLLAAGIALGQALLYAFRWYEISNRVYDPRVTWSKSLSWKRWRPLRSFVNECFYTALYNVIIVWGGLINLFKKNVNHIDPDNFARDKPVIILIHGYMGQPMHFWLIRLRLKLKKTPNVVTFGYKLAGSEMEPYRQRLREFVLHLQAETSVAKIIFIGHSFGGILAHDYAREYEDADEVRGIITLGAPFRGSRLASMALTPLARSLHPSGPMLGKIIGSRLNAPLISIYSRYDQIVLPYTNAEHPFADENIEVDTCGHSGYFFNRKVFGILFEKLSSFS</sequence>
<evidence type="ECO:0000313" key="3">
    <source>
        <dbReference type="EMBL" id="VAX16747.1"/>
    </source>
</evidence>
<dbReference type="Gene3D" id="3.40.50.1820">
    <property type="entry name" value="alpha/beta hydrolase"/>
    <property type="match status" value="1"/>
</dbReference>
<dbReference type="SUPFAM" id="SSF53474">
    <property type="entry name" value="alpha/beta-Hydrolases"/>
    <property type="match status" value="1"/>
</dbReference>
<reference evidence="3" key="1">
    <citation type="submission" date="2018-06" db="EMBL/GenBank/DDBJ databases">
        <authorList>
            <person name="Zhirakovskaya E."/>
        </authorList>
    </citation>
    <scope>NUCLEOTIDE SEQUENCE</scope>
</reference>